<organism evidence="10 11">
    <name type="scientific">Micromonospora radicis</name>
    <dbReference type="NCBI Taxonomy" id="1894971"/>
    <lineage>
        <taxon>Bacteria</taxon>
        <taxon>Bacillati</taxon>
        <taxon>Actinomycetota</taxon>
        <taxon>Actinomycetes</taxon>
        <taxon>Micromonosporales</taxon>
        <taxon>Micromonosporaceae</taxon>
        <taxon>Micromonospora</taxon>
    </lineage>
</organism>
<dbReference type="EMBL" id="QXEC01000003">
    <property type="protein sequence ID" value="RIV40342.1"/>
    <property type="molecule type" value="Genomic_DNA"/>
</dbReference>
<accession>A0A418MYQ3</accession>
<keyword evidence="2 7" id="KW-0812">Transmembrane</keyword>
<feature type="domain" description="ABC transporter" evidence="8">
    <location>
        <begin position="341"/>
        <end position="588"/>
    </location>
</feature>
<dbReference type="GO" id="GO:0005886">
    <property type="term" value="C:plasma membrane"/>
    <property type="evidence" value="ECO:0007669"/>
    <property type="project" value="UniProtKB-SubCell"/>
</dbReference>
<dbReference type="GO" id="GO:0005524">
    <property type="term" value="F:ATP binding"/>
    <property type="evidence" value="ECO:0007669"/>
    <property type="project" value="UniProtKB-KW"/>
</dbReference>
<comment type="subcellular location">
    <subcellularLocation>
        <location evidence="1">Cell membrane</location>
        <topology evidence="1">Multi-pass membrane protein</topology>
    </subcellularLocation>
</comment>
<dbReference type="PROSITE" id="PS00211">
    <property type="entry name" value="ABC_TRANSPORTER_1"/>
    <property type="match status" value="1"/>
</dbReference>
<name>A0A418MYQ3_9ACTN</name>
<dbReference type="InterPro" id="IPR027417">
    <property type="entry name" value="P-loop_NTPase"/>
</dbReference>
<evidence type="ECO:0000256" key="4">
    <source>
        <dbReference type="ARBA" id="ARBA00022840"/>
    </source>
</evidence>
<evidence type="ECO:0000259" key="8">
    <source>
        <dbReference type="PROSITE" id="PS50893"/>
    </source>
</evidence>
<dbReference type="InterPro" id="IPR017871">
    <property type="entry name" value="ABC_transporter-like_CS"/>
</dbReference>
<evidence type="ECO:0000259" key="9">
    <source>
        <dbReference type="PROSITE" id="PS50929"/>
    </source>
</evidence>
<reference evidence="10 11" key="1">
    <citation type="submission" date="2018-08" db="EMBL/GenBank/DDBJ databases">
        <title>Jishengella sp. nov., isolated from a root of Azadirachta indica A. Juss. var. siamensis Valenton.</title>
        <authorList>
            <person name="Kuncharoen N."/>
            <person name="Tanasupawat S."/>
            <person name="Kudo T."/>
            <person name="Ohkuma M."/>
        </authorList>
    </citation>
    <scope>NUCLEOTIDE SEQUENCE [LARGE SCALE GENOMIC DNA]</scope>
    <source>
        <strain evidence="10 11">AZ1-13</strain>
    </source>
</reference>
<keyword evidence="3" id="KW-0547">Nucleotide-binding</keyword>
<dbReference type="OrthoDB" id="9806127at2"/>
<dbReference type="InterPro" id="IPR036640">
    <property type="entry name" value="ABC1_TM_sf"/>
</dbReference>
<dbReference type="SUPFAM" id="SSF52540">
    <property type="entry name" value="P-loop containing nucleoside triphosphate hydrolases"/>
    <property type="match status" value="1"/>
</dbReference>
<keyword evidence="4 10" id="KW-0067">ATP-binding</keyword>
<dbReference type="AlphaFoldDB" id="A0A418MYQ3"/>
<keyword evidence="11" id="KW-1185">Reference proteome</keyword>
<evidence type="ECO:0000256" key="3">
    <source>
        <dbReference type="ARBA" id="ARBA00022741"/>
    </source>
</evidence>
<protein>
    <submittedName>
        <fullName evidence="10">ABC transporter ATP-binding protein</fullName>
    </submittedName>
</protein>
<feature type="transmembrane region" description="Helical" evidence="7">
    <location>
        <begin position="27"/>
        <end position="48"/>
    </location>
</feature>
<dbReference type="Proteomes" id="UP000283832">
    <property type="component" value="Unassembled WGS sequence"/>
</dbReference>
<sequence>MIHVLVGCRQLLATAWRMDRIRTIGSIVLMVCGALAAPLLAVGLGAMTDAVVAGDWRAGAWYGVLVAVLAIVTLTFSHFAHVLYFELSELAEIDFDRKLIELSNGAVGIAHHEQADQADSLTVLQRESRRFRTGLEALFGGVSLLLAMVVTAVLLARLHPLLLLLPLAAIPPLYTGRLAERRLDAAKTATAEPIRLSLNLFNLATSSRHAGEVRVFRLEEQLRRRRTELWARGTAGLHRAQTAAAATQVAGQLVFAAAYVGGVLLILRDATTGRHSVGAVVLAVALAAQVNQQVTTAVALMQDLLRMASTYRRMERLGTAVAVPDTSSAGQVPPDRLRAGIVFDGVEFRYPATDAVALRDVDLALPAGSVVAIVGENGAGKTTLVKLLCGFYQPTRGRVLVDGVDLRELPIEAWRQRISAGFQDFVRYELLARQAVGVGNLAQIDDAAAVQAALDRARSSDVLTHLAEGLETQLGKSYADGAELSGGQWQKLALGRALMRETPLLLVLDEPTSALDPEAEHGLFERYAEQSRRVAATTGAITLLVSHRFSTVRMADQIIVVRDGQIAEMGSHAELVRADGQYAELYALQARVYQ</sequence>
<dbReference type="Gene3D" id="1.20.1560.10">
    <property type="entry name" value="ABC transporter type 1, transmembrane domain"/>
    <property type="match status" value="1"/>
</dbReference>
<comment type="caution">
    <text evidence="10">The sequence shown here is derived from an EMBL/GenBank/DDBJ whole genome shotgun (WGS) entry which is preliminary data.</text>
</comment>
<dbReference type="GO" id="GO:0016887">
    <property type="term" value="F:ATP hydrolysis activity"/>
    <property type="evidence" value="ECO:0007669"/>
    <property type="project" value="InterPro"/>
</dbReference>
<dbReference type="GO" id="GO:0015421">
    <property type="term" value="F:ABC-type oligopeptide transporter activity"/>
    <property type="evidence" value="ECO:0007669"/>
    <property type="project" value="TreeGrafter"/>
</dbReference>
<evidence type="ECO:0000313" key="10">
    <source>
        <dbReference type="EMBL" id="RIV40342.1"/>
    </source>
</evidence>
<dbReference type="SMART" id="SM00382">
    <property type="entry name" value="AAA"/>
    <property type="match status" value="1"/>
</dbReference>
<dbReference type="InterPro" id="IPR011527">
    <property type="entry name" value="ABC1_TM_dom"/>
</dbReference>
<proteinExistence type="predicted"/>
<keyword evidence="5 7" id="KW-1133">Transmembrane helix</keyword>
<evidence type="ECO:0000256" key="6">
    <source>
        <dbReference type="ARBA" id="ARBA00023136"/>
    </source>
</evidence>
<dbReference type="Gene3D" id="3.40.50.300">
    <property type="entry name" value="P-loop containing nucleotide triphosphate hydrolases"/>
    <property type="match status" value="1"/>
</dbReference>
<evidence type="ECO:0000256" key="2">
    <source>
        <dbReference type="ARBA" id="ARBA00022692"/>
    </source>
</evidence>
<dbReference type="InterPro" id="IPR003593">
    <property type="entry name" value="AAA+_ATPase"/>
</dbReference>
<feature type="transmembrane region" description="Helical" evidence="7">
    <location>
        <begin position="60"/>
        <end position="85"/>
    </location>
</feature>
<dbReference type="PANTHER" id="PTHR43394:SF1">
    <property type="entry name" value="ATP-BINDING CASSETTE SUB-FAMILY B MEMBER 10, MITOCHONDRIAL"/>
    <property type="match status" value="1"/>
</dbReference>
<evidence type="ECO:0000256" key="7">
    <source>
        <dbReference type="SAM" id="Phobius"/>
    </source>
</evidence>
<feature type="transmembrane region" description="Helical" evidence="7">
    <location>
        <begin position="135"/>
        <end position="155"/>
    </location>
</feature>
<dbReference type="InterPro" id="IPR039421">
    <property type="entry name" value="Type_1_exporter"/>
</dbReference>
<feature type="domain" description="ABC transmembrane type-1" evidence="9">
    <location>
        <begin position="24"/>
        <end position="306"/>
    </location>
</feature>
<dbReference type="PROSITE" id="PS50893">
    <property type="entry name" value="ABC_TRANSPORTER_2"/>
    <property type="match status" value="1"/>
</dbReference>
<dbReference type="SUPFAM" id="SSF90123">
    <property type="entry name" value="ABC transporter transmembrane region"/>
    <property type="match status" value="1"/>
</dbReference>
<dbReference type="RefSeq" id="WP_119573636.1">
    <property type="nucleotide sequence ID" value="NZ_QXEC01000003.1"/>
</dbReference>
<gene>
    <name evidence="10" type="ORF">D2L64_05755</name>
</gene>
<dbReference type="Pfam" id="PF00005">
    <property type="entry name" value="ABC_tran"/>
    <property type="match status" value="1"/>
</dbReference>
<keyword evidence="6 7" id="KW-0472">Membrane</keyword>
<dbReference type="InterPro" id="IPR003439">
    <property type="entry name" value="ABC_transporter-like_ATP-bd"/>
</dbReference>
<evidence type="ECO:0000256" key="1">
    <source>
        <dbReference type="ARBA" id="ARBA00004651"/>
    </source>
</evidence>
<dbReference type="PROSITE" id="PS50929">
    <property type="entry name" value="ABC_TM1F"/>
    <property type="match status" value="1"/>
</dbReference>
<evidence type="ECO:0000256" key="5">
    <source>
        <dbReference type="ARBA" id="ARBA00022989"/>
    </source>
</evidence>
<evidence type="ECO:0000313" key="11">
    <source>
        <dbReference type="Proteomes" id="UP000283832"/>
    </source>
</evidence>
<dbReference type="PANTHER" id="PTHR43394">
    <property type="entry name" value="ATP-DEPENDENT PERMEASE MDL1, MITOCHONDRIAL"/>
    <property type="match status" value="1"/>
</dbReference>